<comment type="caution">
    <text evidence="3">The sequence shown here is derived from an EMBL/GenBank/DDBJ whole genome shotgun (WGS) entry which is preliminary data.</text>
</comment>
<organism evidence="3">
    <name type="scientific">Pongo abelii</name>
    <name type="common">Sumatran orangutan</name>
    <name type="synonym">Pongo pygmaeus abelii</name>
    <dbReference type="NCBI Taxonomy" id="9601"/>
    <lineage>
        <taxon>Eukaryota</taxon>
        <taxon>Metazoa</taxon>
        <taxon>Chordata</taxon>
        <taxon>Craniata</taxon>
        <taxon>Vertebrata</taxon>
        <taxon>Euteleostomi</taxon>
        <taxon>Mammalia</taxon>
        <taxon>Eutheria</taxon>
        <taxon>Euarchontoglires</taxon>
        <taxon>Primates</taxon>
        <taxon>Haplorrhini</taxon>
        <taxon>Catarrhini</taxon>
        <taxon>Hominidae</taxon>
        <taxon>Pongo</taxon>
    </lineage>
</organism>
<dbReference type="AlphaFoldDB" id="A0A2J8QZV2"/>
<protein>
    <recommendedName>
        <fullName evidence="4">Secreted protein</fullName>
    </recommendedName>
</protein>
<sequence length="72" mass="7888">MMTIAIQPSWMLTWMMSPILTARCEEMLDAIQPMCTRLSVPSSQLTVSSKVHATPQPGTSPKALNKSPVRSS</sequence>
<feature type="compositionally biased region" description="Polar residues" evidence="1">
    <location>
        <begin position="46"/>
        <end position="59"/>
    </location>
</feature>
<proteinExistence type="predicted"/>
<feature type="signal peptide" evidence="2">
    <location>
        <begin position="1"/>
        <end position="24"/>
    </location>
</feature>
<evidence type="ECO:0008006" key="4">
    <source>
        <dbReference type="Google" id="ProtNLM"/>
    </source>
</evidence>
<feature type="chain" id="PRO_5014451365" description="Secreted protein" evidence="2">
    <location>
        <begin position="25"/>
        <end position="72"/>
    </location>
</feature>
<keyword evidence="2" id="KW-0732">Signal</keyword>
<evidence type="ECO:0000256" key="2">
    <source>
        <dbReference type="SAM" id="SignalP"/>
    </source>
</evidence>
<name>A0A2J8QZV2_PONAB</name>
<evidence type="ECO:0000256" key="1">
    <source>
        <dbReference type="SAM" id="MobiDB-lite"/>
    </source>
</evidence>
<gene>
    <name evidence="3" type="ORF">CR201_G0055504</name>
</gene>
<accession>A0A2J8QZV2</accession>
<evidence type="ECO:0000313" key="3">
    <source>
        <dbReference type="EMBL" id="PNJ01793.1"/>
    </source>
</evidence>
<reference evidence="3" key="1">
    <citation type="submission" date="2017-12" db="EMBL/GenBank/DDBJ databases">
        <title>High-resolution comparative analysis of great ape genomes.</title>
        <authorList>
            <person name="Pollen A."/>
            <person name="Hastie A."/>
            <person name="Hormozdiari F."/>
            <person name="Dougherty M."/>
            <person name="Liu R."/>
            <person name="Chaisson M."/>
            <person name="Hoppe E."/>
            <person name="Hill C."/>
            <person name="Pang A."/>
            <person name="Hillier L."/>
            <person name="Baker C."/>
            <person name="Armstrong J."/>
            <person name="Shendure J."/>
            <person name="Paten B."/>
            <person name="Wilson R."/>
            <person name="Chao H."/>
            <person name="Schneider V."/>
            <person name="Ventura M."/>
            <person name="Kronenberg Z."/>
            <person name="Murali S."/>
            <person name="Gordon D."/>
            <person name="Cantsilieris S."/>
            <person name="Munson K."/>
            <person name="Nelson B."/>
            <person name="Raja A."/>
            <person name="Underwood J."/>
            <person name="Diekhans M."/>
            <person name="Fiddes I."/>
            <person name="Haussler D."/>
            <person name="Eichler E."/>
        </authorList>
    </citation>
    <scope>NUCLEOTIDE SEQUENCE [LARGE SCALE GENOMIC DNA]</scope>
    <source>
        <strain evidence="3">Susie</strain>
    </source>
</reference>
<feature type="region of interest" description="Disordered" evidence="1">
    <location>
        <begin position="46"/>
        <end position="72"/>
    </location>
</feature>
<dbReference type="EMBL" id="NDHI03003953">
    <property type="protein sequence ID" value="PNJ01793.1"/>
    <property type="molecule type" value="Genomic_DNA"/>
</dbReference>